<dbReference type="GO" id="GO:0034198">
    <property type="term" value="P:cellular response to amino acid starvation"/>
    <property type="evidence" value="ECO:0007669"/>
    <property type="project" value="TreeGrafter"/>
</dbReference>
<dbReference type="AlphaFoldDB" id="A0A9D4U333"/>
<comment type="subcellular location">
    <subcellularLocation>
        <location evidence="1">Nucleus envelope</location>
    </subcellularLocation>
</comment>
<dbReference type="GO" id="GO:0035859">
    <property type="term" value="C:Seh1-associated complex"/>
    <property type="evidence" value="ECO:0007669"/>
    <property type="project" value="TreeGrafter"/>
</dbReference>
<accession>A0A9D4U333</accession>
<sequence>MQMEMTQLDGMVVHTSWNQSKLRMAVALSDGALQIWDASTEASGTSHLTLTGHWDAGVGGFCPKVTWAPSEYGDVVASCSVDGVISLWEEVILDGETEGTWRRIASLNTAQLSVLDMQFSNTKTGLLLLVISADGHARIYHTIDVLNVAKWQLQAELQNSRTPIEINGKYTFLGASVAWRSSTSRSPQPAFAFGCNSSSSSLNVAKVWEFEQSHQRWFCVAELREADELDKPVNHVSWAPNIGRDVRNPQMSCIEHVIVFPPVSLPVPGSYEMIAVASGDGISIWQVAGAQEKCSVRRVARLMGFEDEVWQAEWDMSGMTLASAGSDGIVRLWQANLKGVICIVINFAIIMST</sequence>
<evidence type="ECO:0000256" key="3">
    <source>
        <dbReference type="ARBA" id="ARBA00022448"/>
    </source>
</evidence>
<dbReference type="InterPro" id="IPR037363">
    <property type="entry name" value="Sec13/Seh1_fam"/>
</dbReference>
<proteinExistence type="inferred from homology"/>
<keyword evidence="3" id="KW-0813">Transport</keyword>
<evidence type="ECO:0000313" key="10">
    <source>
        <dbReference type="Proteomes" id="UP000886520"/>
    </source>
</evidence>
<protein>
    <submittedName>
        <fullName evidence="9">Uncharacterized protein</fullName>
    </submittedName>
</protein>
<dbReference type="SMART" id="SM00320">
    <property type="entry name" value="WD40"/>
    <property type="match status" value="5"/>
</dbReference>
<dbReference type="Gene3D" id="2.130.10.10">
    <property type="entry name" value="YVTN repeat-like/Quinoprotein amine dehydrogenase"/>
    <property type="match status" value="1"/>
</dbReference>
<reference evidence="9" key="1">
    <citation type="submission" date="2021-01" db="EMBL/GenBank/DDBJ databases">
        <title>Adiantum capillus-veneris genome.</title>
        <authorList>
            <person name="Fang Y."/>
            <person name="Liao Q."/>
        </authorList>
    </citation>
    <scope>NUCLEOTIDE SEQUENCE</scope>
    <source>
        <strain evidence="9">H3</strain>
        <tissue evidence="9">Leaf</tissue>
    </source>
</reference>
<keyword evidence="4 8" id="KW-0853">WD repeat</keyword>
<evidence type="ECO:0000256" key="5">
    <source>
        <dbReference type="ARBA" id="ARBA00022737"/>
    </source>
</evidence>
<name>A0A9D4U333_ADICA</name>
<dbReference type="GO" id="GO:0015031">
    <property type="term" value="P:protein transport"/>
    <property type="evidence" value="ECO:0007669"/>
    <property type="project" value="UniProtKB-KW"/>
</dbReference>
<dbReference type="PANTHER" id="PTHR11024:SF3">
    <property type="entry name" value="NUCLEOPORIN SEH1"/>
    <property type="match status" value="1"/>
</dbReference>
<keyword evidence="5" id="KW-0677">Repeat</keyword>
<evidence type="ECO:0000313" key="9">
    <source>
        <dbReference type="EMBL" id="KAI5060108.1"/>
    </source>
</evidence>
<dbReference type="OrthoDB" id="364224at2759"/>
<dbReference type="SUPFAM" id="SSF50978">
    <property type="entry name" value="WD40 repeat-like"/>
    <property type="match status" value="1"/>
</dbReference>
<keyword evidence="6" id="KW-0653">Protein transport</keyword>
<evidence type="ECO:0000256" key="2">
    <source>
        <dbReference type="ARBA" id="ARBA00010102"/>
    </source>
</evidence>
<dbReference type="InterPro" id="IPR001680">
    <property type="entry name" value="WD40_rpt"/>
</dbReference>
<organism evidence="9 10">
    <name type="scientific">Adiantum capillus-veneris</name>
    <name type="common">Maidenhair fern</name>
    <dbReference type="NCBI Taxonomy" id="13818"/>
    <lineage>
        <taxon>Eukaryota</taxon>
        <taxon>Viridiplantae</taxon>
        <taxon>Streptophyta</taxon>
        <taxon>Embryophyta</taxon>
        <taxon>Tracheophyta</taxon>
        <taxon>Polypodiopsida</taxon>
        <taxon>Polypodiidae</taxon>
        <taxon>Polypodiales</taxon>
        <taxon>Pteridineae</taxon>
        <taxon>Pteridaceae</taxon>
        <taxon>Vittarioideae</taxon>
        <taxon>Adiantum</taxon>
    </lineage>
</organism>
<evidence type="ECO:0000256" key="1">
    <source>
        <dbReference type="ARBA" id="ARBA00004259"/>
    </source>
</evidence>
<dbReference type="GO" id="GO:1904263">
    <property type="term" value="P:positive regulation of TORC1 signaling"/>
    <property type="evidence" value="ECO:0007669"/>
    <property type="project" value="TreeGrafter"/>
</dbReference>
<dbReference type="PROSITE" id="PS50082">
    <property type="entry name" value="WD_REPEATS_2"/>
    <property type="match status" value="1"/>
</dbReference>
<dbReference type="PANTHER" id="PTHR11024">
    <property type="entry name" value="NUCLEAR PORE COMPLEX PROTEIN SEC13 / SEH1 FAMILY MEMBER"/>
    <property type="match status" value="1"/>
</dbReference>
<keyword evidence="10" id="KW-1185">Reference proteome</keyword>
<dbReference type="GO" id="GO:0005198">
    <property type="term" value="F:structural molecule activity"/>
    <property type="evidence" value="ECO:0007669"/>
    <property type="project" value="InterPro"/>
</dbReference>
<dbReference type="GO" id="GO:0031080">
    <property type="term" value="C:nuclear pore outer ring"/>
    <property type="evidence" value="ECO:0007669"/>
    <property type="project" value="TreeGrafter"/>
</dbReference>
<keyword evidence="7" id="KW-0539">Nucleus</keyword>
<evidence type="ECO:0000256" key="4">
    <source>
        <dbReference type="ARBA" id="ARBA00022574"/>
    </source>
</evidence>
<evidence type="ECO:0000256" key="6">
    <source>
        <dbReference type="ARBA" id="ARBA00022927"/>
    </source>
</evidence>
<gene>
    <name evidence="9" type="ORF">GOP47_0024528</name>
</gene>
<dbReference type="EMBL" id="JABFUD020000024">
    <property type="protein sequence ID" value="KAI5060108.1"/>
    <property type="molecule type" value="Genomic_DNA"/>
</dbReference>
<comment type="similarity">
    <text evidence="2">Belongs to the WD repeat SEC13 family.</text>
</comment>
<feature type="repeat" description="WD" evidence="8">
    <location>
        <begin position="302"/>
        <end position="334"/>
    </location>
</feature>
<dbReference type="Pfam" id="PF00400">
    <property type="entry name" value="WD40"/>
    <property type="match status" value="2"/>
</dbReference>
<dbReference type="InterPro" id="IPR015943">
    <property type="entry name" value="WD40/YVTN_repeat-like_dom_sf"/>
</dbReference>
<dbReference type="InterPro" id="IPR036322">
    <property type="entry name" value="WD40_repeat_dom_sf"/>
</dbReference>
<evidence type="ECO:0000256" key="8">
    <source>
        <dbReference type="PROSITE-ProRule" id="PRU00221"/>
    </source>
</evidence>
<comment type="caution">
    <text evidence="9">The sequence shown here is derived from an EMBL/GenBank/DDBJ whole genome shotgun (WGS) entry which is preliminary data.</text>
</comment>
<dbReference type="Proteomes" id="UP000886520">
    <property type="component" value="Chromosome 24"/>
</dbReference>
<evidence type="ECO:0000256" key="7">
    <source>
        <dbReference type="ARBA" id="ARBA00023242"/>
    </source>
</evidence>